<organism evidence="2 3">
    <name type="scientific">Marchantia polymorpha</name>
    <name type="common">Common liverwort</name>
    <name type="synonym">Marchantia aquatica</name>
    <dbReference type="NCBI Taxonomy" id="3197"/>
    <lineage>
        <taxon>Eukaryota</taxon>
        <taxon>Viridiplantae</taxon>
        <taxon>Streptophyta</taxon>
        <taxon>Embryophyta</taxon>
        <taxon>Marchantiophyta</taxon>
        <taxon>Marchantiopsida</taxon>
        <taxon>Marchantiidae</taxon>
        <taxon>Marchantiales</taxon>
        <taxon>Marchantiaceae</taxon>
        <taxon>Marchantia</taxon>
    </lineage>
</organism>
<proteinExistence type="predicted"/>
<name>A0A2R6WTY3_MARPO</name>
<accession>A0A2R6WTY3</accession>
<evidence type="ECO:0000313" key="2">
    <source>
        <dbReference type="EMBL" id="PTQ37316.1"/>
    </source>
</evidence>
<protein>
    <submittedName>
        <fullName evidence="2">Uncharacterized protein</fullName>
    </submittedName>
</protein>
<sequence>MERKACESTSQLSLLLLHAGARGSGSTVVSCLDQVQQRREGRSINRIPHAERSLIHCRESIGRQTYSPQKPATQLRITVSIRSSSEKCRRVTVGIRDANECRTQFHGRLPEGEGDKTRDSITRRWITEAFCAPGACYRLRRERRGRRHRIYRSLARSMDRPMALRALTEARRVCSGSRHLVSRRTIGEGEGTLTRRKPQRSAPGPGDVNNKAPMGKHERKGHAIRGASCMRQNVPNCMHIRQTQSERASERENERLMFDPSRREYTRWATDGRCNEWGSGSCCNARQGEGVGVGVVGSGGRGS</sequence>
<evidence type="ECO:0000256" key="1">
    <source>
        <dbReference type="SAM" id="MobiDB-lite"/>
    </source>
</evidence>
<feature type="region of interest" description="Disordered" evidence="1">
    <location>
        <begin position="186"/>
        <end position="217"/>
    </location>
</feature>
<dbReference type="Proteomes" id="UP000244005">
    <property type="component" value="Unassembled WGS sequence"/>
</dbReference>
<gene>
    <name evidence="2" type="ORF">MARPO_0058s0091</name>
</gene>
<reference evidence="3" key="1">
    <citation type="journal article" date="2017" name="Cell">
        <title>Insights into land plant evolution garnered from the Marchantia polymorpha genome.</title>
        <authorList>
            <person name="Bowman J.L."/>
            <person name="Kohchi T."/>
            <person name="Yamato K.T."/>
            <person name="Jenkins J."/>
            <person name="Shu S."/>
            <person name="Ishizaki K."/>
            <person name="Yamaoka S."/>
            <person name="Nishihama R."/>
            <person name="Nakamura Y."/>
            <person name="Berger F."/>
            <person name="Adam C."/>
            <person name="Aki S.S."/>
            <person name="Althoff F."/>
            <person name="Araki T."/>
            <person name="Arteaga-Vazquez M.A."/>
            <person name="Balasubrmanian S."/>
            <person name="Barry K."/>
            <person name="Bauer D."/>
            <person name="Boehm C.R."/>
            <person name="Briginshaw L."/>
            <person name="Caballero-Perez J."/>
            <person name="Catarino B."/>
            <person name="Chen F."/>
            <person name="Chiyoda S."/>
            <person name="Chovatia M."/>
            <person name="Davies K.M."/>
            <person name="Delmans M."/>
            <person name="Demura T."/>
            <person name="Dierschke T."/>
            <person name="Dolan L."/>
            <person name="Dorantes-Acosta A.E."/>
            <person name="Eklund D.M."/>
            <person name="Florent S.N."/>
            <person name="Flores-Sandoval E."/>
            <person name="Fujiyama A."/>
            <person name="Fukuzawa H."/>
            <person name="Galik B."/>
            <person name="Grimanelli D."/>
            <person name="Grimwood J."/>
            <person name="Grossniklaus U."/>
            <person name="Hamada T."/>
            <person name="Haseloff J."/>
            <person name="Hetherington A.J."/>
            <person name="Higo A."/>
            <person name="Hirakawa Y."/>
            <person name="Hundley H.N."/>
            <person name="Ikeda Y."/>
            <person name="Inoue K."/>
            <person name="Inoue S.I."/>
            <person name="Ishida S."/>
            <person name="Jia Q."/>
            <person name="Kakita M."/>
            <person name="Kanazawa T."/>
            <person name="Kawai Y."/>
            <person name="Kawashima T."/>
            <person name="Kennedy M."/>
            <person name="Kinose K."/>
            <person name="Kinoshita T."/>
            <person name="Kohara Y."/>
            <person name="Koide E."/>
            <person name="Komatsu K."/>
            <person name="Kopischke S."/>
            <person name="Kubo M."/>
            <person name="Kyozuka J."/>
            <person name="Lagercrantz U."/>
            <person name="Lin S.S."/>
            <person name="Lindquist E."/>
            <person name="Lipzen A.M."/>
            <person name="Lu C.W."/>
            <person name="De Luna E."/>
            <person name="Martienssen R.A."/>
            <person name="Minamino N."/>
            <person name="Mizutani M."/>
            <person name="Mizutani M."/>
            <person name="Mochizuki N."/>
            <person name="Monte I."/>
            <person name="Mosher R."/>
            <person name="Nagasaki H."/>
            <person name="Nakagami H."/>
            <person name="Naramoto S."/>
            <person name="Nishitani K."/>
            <person name="Ohtani M."/>
            <person name="Okamoto T."/>
            <person name="Okumura M."/>
            <person name="Phillips J."/>
            <person name="Pollak B."/>
            <person name="Reinders A."/>
            <person name="Rovekamp M."/>
            <person name="Sano R."/>
            <person name="Sawa S."/>
            <person name="Schmid M.W."/>
            <person name="Shirakawa M."/>
            <person name="Solano R."/>
            <person name="Spunde A."/>
            <person name="Suetsugu N."/>
            <person name="Sugano S."/>
            <person name="Sugiyama A."/>
            <person name="Sun R."/>
            <person name="Suzuki Y."/>
            <person name="Takenaka M."/>
            <person name="Takezawa D."/>
            <person name="Tomogane H."/>
            <person name="Tsuzuki M."/>
            <person name="Ueda T."/>
            <person name="Umeda M."/>
            <person name="Ward J.M."/>
            <person name="Watanabe Y."/>
            <person name="Yazaki K."/>
            <person name="Yokoyama R."/>
            <person name="Yoshitake Y."/>
            <person name="Yotsui I."/>
            <person name="Zachgo S."/>
            <person name="Schmutz J."/>
        </authorList>
    </citation>
    <scope>NUCLEOTIDE SEQUENCE [LARGE SCALE GENOMIC DNA]</scope>
    <source>
        <strain evidence="3">Tak-1</strain>
    </source>
</reference>
<evidence type="ECO:0000313" key="3">
    <source>
        <dbReference type="Proteomes" id="UP000244005"/>
    </source>
</evidence>
<keyword evidence="3" id="KW-1185">Reference proteome</keyword>
<dbReference type="AlphaFoldDB" id="A0A2R6WTY3"/>
<dbReference type="EMBL" id="KZ772730">
    <property type="protein sequence ID" value="PTQ37316.1"/>
    <property type="molecule type" value="Genomic_DNA"/>
</dbReference>